<evidence type="ECO:0000256" key="1">
    <source>
        <dbReference type="SAM" id="Coils"/>
    </source>
</evidence>
<dbReference type="EMBL" id="KZ819638">
    <property type="protein sequence ID" value="PWN88525.1"/>
    <property type="molecule type" value="Genomic_DNA"/>
</dbReference>
<dbReference type="AlphaFoldDB" id="A0A316YLC4"/>
<keyword evidence="1" id="KW-0175">Coiled coil</keyword>
<evidence type="ECO:0000313" key="3">
    <source>
        <dbReference type="EMBL" id="PWN88525.1"/>
    </source>
</evidence>
<reference evidence="3 4" key="1">
    <citation type="journal article" date="2018" name="Mol. Biol. Evol.">
        <title>Broad Genomic Sampling Reveals a Smut Pathogenic Ancestry of the Fungal Clade Ustilaginomycotina.</title>
        <authorList>
            <person name="Kijpornyongpan T."/>
            <person name="Mondo S.J."/>
            <person name="Barry K."/>
            <person name="Sandor L."/>
            <person name="Lee J."/>
            <person name="Lipzen A."/>
            <person name="Pangilinan J."/>
            <person name="LaButti K."/>
            <person name="Hainaut M."/>
            <person name="Henrissat B."/>
            <person name="Grigoriev I.V."/>
            <person name="Spatafora J.W."/>
            <person name="Aime M.C."/>
        </authorList>
    </citation>
    <scope>NUCLEOTIDE SEQUENCE [LARGE SCALE GENOMIC DNA]</scope>
    <source>
        <strain evidence="3 4">MCA 4198</strain>
    </source>
</reference>
<dbReference type="STRING" id="215250.A0A316YLC4"/>
<gene>
    <name evidence="3" type="ORF">FA10DRAFT_268710</name>
</gene>
<feature type="compositionally biased region" description="Polar residues" evidence="2">
    <location>
        <begin position="276"/>
        <end position="291"/>
    </location>
</feature>
<dbReference type="Gene3D" id="1.20.5.170">
    <property type="match status" value="1"/>
</dbReference>
<accession>A0A316YLC4</accession>
<proteinExistence type="predicted"/>
<dbReference type="CDD" id="cd14688">
    <property type="entry name" value="bZIP_YAP"/>
    <property type="match status" value="1"/>
</dbReference>
<evidence type="ECO:0000256" key="2">
    <source>
        <dbReference type="SAM" id="MobiDB-lite"/>
    </source>
</evidence>
<protein>
    <recommendedName>
        <fullName evidence="5">BZIP domain-containing protein</fullName>
    </recommendedName>
</protein>
<feature type="coiled-coil region" evidence="1">
    <location>
        <begin position="24"/>
        <end position="51"/>
    </location>
</feature>
<dbReference type="InterPro" id="IPR046347">
    <property type="entry name" value="bZIP_sf"/>
</dbReference>
<feature type="region of interest" description="Disordered" evidence="2">
    <location>
        <begin position="250"/>
        <end position="384"/>
    </location>
</feature>
<feature type="compositionally biased region" description="Low complexity" evidence="2">
    <location>
        <begin position="306"/>
        <end position="323"/>
    </location>
</feature>
<evidence type="ECO:0000313" key="4">
    <source>
        <dbReference type="Proteomes" id="UP000245768"/>
    </source>
</evidence>
<dbReference type="Proteomes" id="UP000245768">
    <property type="component" value="Unassembled WGS sequence"/>
</dbReference>
<evidence type="ECO:0008006" key="5">
    <source>
        <dbReference type="Google" id="ProtNLM"/>
    </source>
</evidence>
<sequence length="420" mass="44408">MGRGRRPDTTLEPSRQLLTQRAFRQRRAAHLSELETRVKDLERENAELKALSAHNISSTAAFASTPGSGTGLGSYTGRDVVGIKGGSTKGDDEQQQYARQQCQDCLSHEKSRIDVLQSAKVVDSYFAALTSSILTLRQASQTNYNDASQYSHASGSYSMEQQRTAASANSLARLESVAQATGDQVRILVSKVSQMGGQLAVAGAFSAEPTPSPSPSSSKQMYSSSAFSAHSLGSPSTTTGFSQQMLSHGQNMTLQHGPRSPYLQQQQQQPAHTPFSAATQSHPASPALSQASEKRCRPSSNGGGCCPPSSSSLSSPMQPTQQGKPPPPTAYPAQASTNTHTNEARPRRGGMDMGISSQTGREDSQSGATPAPAADNSATSSWTQLGGDETKCCLGFFECDSEGKILIPSPPPTQPLQLPN</sequence>
<dbReference type="OrthoDB" id="2552152at2759"/>
<dbReference type="GO" id="GO:0003700">
    <property type="term" value="F:DNA-binding transcription factor activity"/>
    <property type="evidence" value="ECO:0007669"/>
    <property type="project" value="InterPro"/>
</dbReference>
<dbReference type="SUPFAM" id="SSF57959">
    <property type="entry name" value="Leucine zipper domain"/>
    <property type="match status" value="1"/>
</dbReference>
<dbReference type="RefSeq" id="XP_025375723.1">
    <property type="nucleotide sequence ID" value="XM_025522440.1"/>
</dbReference>
<dbReference type="InParanoid" id="A0A316YLC4"/>
<keyword evidence="4" id="KW-1185">Reference proteome</keyword>
<organism evidence="3 4">
    <name type="scientific">Acaromyces ingoldii</name>
    <dbReference type="NCBI Taxonomy" id="215250"/>
    <lineage>
        <taxon>Eukaryota</taxon>
        <taxon>Fungi</taxon>
        <taxon>Dikarya</taxon>
        <taxon>Basidiomycota</taxon>
        <taxon>Ustilaginomycotina</taxon>
        <taxon>Exobasidiomycetes</taxon>
        <taxon>Exobasidiales</taxon>
        <taxon>Cryptobasidiaceae</taxon>
        <taxon>Acaromyces</taxon>
    </lineage>
</organism>
<name>A0A316YLC4_9BASI</name>
<dbReference type="GeneID" id="37044356"/>